<feature type="transmembrane region" description="Helical" evidence="5">
    <location>
        <begin position="281"/>
        <end position="303"/>
    </location>
</feature>
<keyword evidence="2 5" id="KW-0812">Transmembrane</keyword>
<dbReference type="Pfam" id="PF00324">
    <property type="entry name" value="AA_permease"/>
    <property type="match status" value="1"/>
</dbReference>
<feature type="transmembrane region" description="Helical" evidence="5">
    <location>
        <begin position="409"/>
        <end position="435"/>
    </location>
</feature>
<comment type="subcellular location">
    <subcellularLocation>
        <location evidence="1">Membrane</location>
        <topology evidence="1">Multi-pass membrane protein</topology>
    </subcellularLocation>
</comment>
<feature type="transmembrane region" description="Helical" evidence="5">
    <location>
        <begin position="383"/>
        <end position="403"/>
    </location>
</feature>
<gene>
    <name evidence="7" type="ORF">LADA_0E14642G</name>
</gene>
<organism evidence="7 8">
    <name type="scientific">Lachancea dasiensis</name>
    <dbReference type="NCBI Taxonomy" id="1072105"/>
    <lineage>
        <taxon>Eukaryota</taxon>
        <taxon>Fungi</taxon>
        <taxon>Dikarya</taxon>
        <taxon>Ascomycota</taxon>
        <taxon>Saccharomycotina</taxon>
        <taxon>Saccharomycetes</taxon>
        <taxon>Saccharomycetales</taxon>
        <taxon>Saccharomycetaceae</taxon>
        <taxon>Lachancea</taxon>
    </lineage>
</organism>
<keyword evidence="8" id="KW-1185">Reference proteome</keyword>
<feature type="domain" description="Amino acid permease/ SLC12A" evidence="6">
    <location>
        <begin position="71"/>
        <end position="507"/>
    </location>
</feature>
<feature type="transmembrane region" description="Helical" evidence="5">
    <location>
        <begin position="455"/>
        <end position="476"/>
    </location>
</feature>
<feature type="transmembrane region" description="Helical" evidence="5">
    <location>
        <begin position="69"/>
        <end position="90"/>
    </location>
</feature>
<dbReference type="PANTHER" id="PTHR43341:SF26">
    <property type="entry name" value="GENERAL AMINO ACID PERMEASE AGP3"/>
    <property type="match status" value="1"/>
</dbReference>
<dbReference type="EMBL" id="LT598455">
    <property type="protein sequence ID" value="SCU89289.1"/>
    <property type="molecule type" value="Genomic_DNA"/>
</dbReference>
<name>A0A1G4JG49_9SACH</name>
<feature type="transmembrane region" description="Helical" evidence="5">
    <location>
        <begin position="176"/>
        <end position="197"/>
    </location>
</feature>
<dbReference type="GO" id="GO:1903801">
    <property type="term" value="P:L-leucine import across plasma membrane"/>
    <property type="evidence" value="ECO:0007669"/>
    <property type="project" value="EnsemblFungi"/>
</dbReference>
<keyword evidence="4 5" id="KW-0472">Membrane</keyword>
<accession>A0A1G4JG49</accession>
<dbReference type="PIRSF" id="PIRSF006060">
    <property type="entry name" value="AA_transporter"/>
    <property type="match status" value="1"/>
</dbReference>
<evidence type="ECO:0000313" key="8">
    <source>
        <dbReference type="Proteomes" id="UP000190274"/>
    </source>
</evidence>
<dbReference type="Gene3D" id="1.20.1740.10">
    <property type="entry name" value="Amino acid/polyamine transporter I"/>
    <property type="match status" value="1"/>
</dbReference>
<feature type="transmembrane region" description="Helical" evidence="5">
    <location>
        <begin position="96"/>
        <end position="117"/>
    </location>
</feature>
<keyword evidence="3 5" id="KW-1133">Transmembrane helix</keyword>
<evidence type="ECO:0000256" key="5">
    <source>
        <dbReference type="SAM" id="Phobius"/>
    </source>
</evidence>
<feature type="transmembrane region" description="Helical" evidence="5">
    <location>
        <begin position="337"/>
        <end position="363"/>
    </location>
</feature>
<evidence type="ECO:0000313" key="7">
    <source>
        <dbReference type="EMBL" id="SCU89289.1"/>
    </source>
</evidence>
<dbReference type="GO" id="GO:0016020">
    <property type="term" value="C:membrane"/>
    <property type="evidence" value="ECO:0007669"/>
    <property type="project" value="UniProtKB-SubCell"/>
</dbReference>
<feature type="transmembrane region" description="Helical" evidence="5">
    <location>
        <begin position="209"/>
        <end position="227"/>
    </location>
</feature>
<dbReference type="OrthoDB" id="3900342at2759"/>
<sequence length="547" mass="59960">MTEKNESHSVQIGDSKDVQHVTPLTEASRIEAGSIVDVQDAQANGYLIDADGNLRLKNGLKPGLKNRMINLMTICGILGPGTFVGMGSMLKSGGGAGMLAGFAIVAILVISMMFSVGEINATLDFNFCVHASRYVSPGFGGSMALAYVVMWITNLIAEYTSLSSICTNYTTKVPFYGWYLIFWGFFTAFQFLGVTAYGEAEYILGFVKLIFIGGFYLFAIIYASGGVPGHKTGNPFGEVPLVGGFRGIANSFVFAGIFLSGIESVSVFASEARNPRKAIPVAVRNTMFRIFFVYFGLSIFYAITVSPQDPALHGDNLALRAPMTIALTNAGWYHAKYFVTTIVLLTCVSSINSAIFLASRSLFTWADMGMGPKVFKKTDKKGVPWVSVHTCHLFSFLCLLSISNGSAVAYSYIVNVTGVAAFIIWTGISFTHFRFRKGWIHQGKSLEDLGFSAPLYPWSNVVAICLGIVLILVQGWSSFDPWDYSTFIDAYILLPVFMIVWAAYDFVFLKTRIVRYADMDFETGKRIDVDDAVRKSQLMDLTSALSH</sequence>
<feature type="transmembrane region" description="Helical" evidence="5">
    <location>
        <begin position="488"/>
        <end position="509"/>
    </location>
</feature>
<evidence type="ECO:0000256" key="2">
    <source>
        <dbReference type="ARBA" id="ARBA00022692"/>
    </source>
</evidence>
<proteinExistence type="predicted"/>
<protein>
    <submittedName>
        <fullName evidence="7">LADA_0E14642g1_1</fullName>
    </submittedName>
</protein>
<evidence type="ECO:0000259" key="6">
    <source>
        <dbReference type="Pfam" id="PF00324"/>
    </source>
</evidence>
<evidence type="ECO:0000256" key="4">
    <source>
        <dbReference type="ARBA" id="ARBA00023136"/>
    </source>
</evidence>
<evidence type="ECO:0000256" key="3">
    <source>
        <dbReference type="ARBA" id="ARBA00022989"/>
    </source>
</evidence>
<evidence type="ECO:0000256" key="1">
    <source>
        <dbReference type="ARBA" id="ARBA00004141"/>
    </source>
</evidence>
<feature type="transmembrane region" description="Helical" evidence="5">
    <location>
        <begin position="247"/>
        <end position="269"/>
    </location>
</feature>
<dbReference type="InterPro" id="IPR004841">
    <property type="entry name" value="AA-permease/SLC12A_dom"/>
</dbReference>
<reference evidence="8" key="1">
    <citation type="submission" date="2016-03" db="EMBL/GenBank/DDBJ databases">
        <authorList>
            <person name="Devillers H."/>
        </authorList>
    </citation>
    <scope>NUCLEOTIDE SEQUENCE [LARGE SCALE GENOMIC DNA]</scope>
</reference>
<dbReference type="InterPro" id="IPR050524">
    <property type="entry name" value="APC_YAT"/>
</dbReference>
<dbReference type="PANTHER" id="PTHR43341">
    <property type="entry name" value="AMINO ACID PERMEASE"/>
    <property type="match status" value="1"/>
</dbReference>
<dbReference type="Proteomes" id="UP000190274">
    <property type="component" value="Chromosome E"/>
</dbReference>
<dbReference type="GO" id="GO:0015190">
    <property type="term" value="F:L-leucine transmembrane transporter activity"/>
    <property type="evidence" value="ECO:0007669"/>
    <property type="project" value="EnsemblFungi"/>
</dbReference>
<feature type="transmembrane region" description="Helical" evidence="5">
    <location>
        <begin position="138"/>
        <end position="156"/>
    </location>
</feature>
<dbReference type="AlphaFoldDB" id="A0A1G4JG49"/>